<evidence type="ECO:0000313" key="5">
    <source>
        <dbReference type="Proteomes" id="UP000433181"/>
    </source>
</evidence>
<dbReference type="Pfam" id="PF11738">
    <property type="entry name" value="DUF3298"/>
    <property type="match status" value="1"/>
</dbReference>
<name>A0A6I2UES3_9FIRM</name>
<evidence type="ECO:0000256" key="1">
    <source>
        <dbReference type="SAM" id="SignalP"/>
    </source>
</evidence>
<feature type="domain" description="DUF3298" evidence="2">
    <location>
        <begin position="155"/>
        <end position="216"/>
    </location>
</feature>
<organism evidence="4 5">
    <name type="scientific">Anaerovibrio slackiae</name>
    <dbReference type="NCBI Taxonomy" id="2652309"/>
    <lineage>
        <taxon>Bacteria</taxon>
        <taxon>Bacillati</taxon>
        <taxon>Bacillota</taxon>
        <taxon>Negativicutes</taxon>
        <taxon>Selenomonadales</taxon>
        <taxon>Selenomonadaceae</taxon>
        <taxon>Anaerovibrio</taxon>
    </lineage>
</organism>
<sequence length="227" mass="25583">MFKLVKSSLCAFCLLFMLAATAFAAPAQVEPSVQQQYPDIQVPVVTVPGNPDATAAINIEIEKNIAAFISQTDECYKDNKDWNKVYMGNSYTVTCNDDSVLSIVLTKYINVEHAAHPMRYIHGLNFNPQTGEKIVAFDLKEFSAEKYGKDIYTSELLTNKLAKKAAENDGLIIFDGILPLSSLPEQFYFDADRHVHFLFQLYEIAPYVCGVIDVDMDTESDDYLMYR</sequence>
<feature type="chain" id="PRO_5026032627" evidence="1">
    <location>
        <begin position="25"/>
        <end position="227"/>
    </location>
</feature>
<reference evidence="4 5" key="1">
    <citation type="submission" date="2019-08" db="EMBL/GenBank/DDBJ databases">
        <title>In-depth cultivation of the pig gut microbiome towards novel bacterial diversity and tailored functional studies.</title>
        <authorList>
            <person name="Wylensek D."/>
            <person name="Hitch T.C.A."/>
            <person name="Clavel T."/>
        </authorList>
    </citation>
    <scope>NUCLEOTIDE SEQUENCE [LARGE SCALE GENOMIC DNA]</scope>
    <source>
        <strain evidence="4 5">WCA-693-APC-5D-A</strain>
    </source>
</reference>
<evidence type="ECO:0000259" key="2">
    <source>
        <dbReference type="Pfam" id="PF11738"/>
    </source>
</evidence>
<dbReference type="InterPro" id="IPR037126">
    <property type="entry name" value="PdaC/RsiV-like_sf"/>
</dbReference>
<dbReference type="InterPro" id="IPR025303">
    <property type="entry name" value="PdaC"/>
</dbReference>
<dbReference type="Pfam" id="PF13739">
    <property type="entry name" value="PdaC"/>
    <property type="match status" value="1"/>
</dbReference>
<dbReference type="EMBL" id="VUNR01000053">
    <property type="protein sequence ID" value="MSU10073.1"/>
    <property type="molecule type" value="Genomic_DNA"/>
</dbReference>
<dbReference type="InterPro" id="IPR021729">
    <property type="entry name" value="DUF3298"/>
</dbReference>
<feature type="domain" description="Deacetylase PdaC" evidence="3">
    <location>
        <begin position="39"/>
        <end position="118"/>
    </location>
</feature>
<accession>A0A6I2UES3</accession>
<protein>
    <submittedName>
        <fullName evidence="4">DUF3298 and DUF4163 domain-containing protein</fullName>
    </submittedName>
</protein>
<keyword evidence="5" id="KW-1185">Reference proteome</keyword>
<dbReference type="AlphaFoldDB" id="A0A6I2UES3"/>
<evidence type="ECO:0000313" key="4">
    <source>
        <dbReference type="EMBL" id="MSU10073.1"/>
    </source>
</evidence>
<dbReference type="Gene3D" id="3.90.640.20">
    <property type="entry name" value="Heat-shock cognate protein, ATPase"/>
    <property type="match status" value="1"/>
</dbReference>
<evidence type="ECO:0000259" key="3">
    <source>
        <dbReference type="Pfam" id="PF13739"/>
    </source>
</evidence>
<gene>
    <name evidence="4" type="ORF">FYJ84_14000</name>
</gene>
<feature type="signal peptide" evidence="1">
    <location>
        <begin position="1"/>
        <end position="24"/>
    </location>
</feature>
<keyword evidence="1" id="KW-0732">Signal</keyword>
<dbReference type="Proteomes" id="UP000433181">
    <property type="component" value="Unassembled WGS sequence"/>
</dbReference>
<comment type="caution">
    <text evidence="4">The sequence shown here is derived from an EMBL/GenBank/DDBJ whole genome shotgun (WGS) entry which is preliminary data.</text>
</comment>
<dbReference type="GeneID" id="96780042"/>
<proteinExistence type="predicted"/>
<dbReference type="RefSeq" id="WP_154408238.1">
    <property type="nucleotide sequence ID" value="NZ_VUNR01000053.1"/>
</dbReference>
<dbReference type="Gene3D" id="3.30.565.40">
    <property type="entry name" value="Fervidobacterium nodosum Rt17-B1 like"/>
    <property type="match status" value="1"/>
</dbReference>